<dbReference type="AlphaFoldDB" id="A0A5B7H064"/>
<comment type="caution">
    <text evidence="1">The sequence shown here is derived from an EMBL/GenBank/DDBJ whole genome shotgun (WGS) entry which is preliminary data.</text>
</comment>
<reference evidence="1 2" key="1">
    <citation type="submission" date="2019-05" db="EMBL/GenBank/DDBJ databases">
        <title>Another draft genome of Portunus trituberculatus and its Hox gene families provides insights of decapod evolution.</title>
        <authorList>
            <person name="Jeong J.-H."/>
            <person name="Song I."/>
            <person name="Kim S."/>
            <person name="Choi T."/>
            <person name="Kim D."/>
            <person name="Ryu S."/>
            <person name="Kim W."/>
        </authorList>
    </citation>
    <scope>NUCLEOTIDE SEQUENCE [LARGE SCALE GENOMIC DNA]</scope>
    <source>
        <tissue evidence="1">Muscle</tissue>
    </source>
</reference>
<dbReference type="Proteomes" id="UP000324222">
    <property type="component" value="Unassembled WGS sequence"/>
</dbReference>
<gene>
    <name evidence="1" type="ORF">E2C01_056817</name>
</gene>
<evidence type="ECO:0000313" key="1">
    <source>
        <dbReference type="EMBL" id="MPC62727.1"/>
    </source>
</evidence>
<dbReference type="PROSITE" id="PS51257">
    <property type="entry name" value="PROKAR_LIPOPROTEIN"/>
    <property type="match status" value="1"/>
</dbReference>
<evidence type="ECO:0000313" key="2">
    <source>
        <dbReference type="Proteomes" id="UP000324222"/>
    </source>
</evidence>
<dbReference type="EMBL" id="VSRR010019991">
    <property type="protein sequence ID" value="MPC62727.1"/>
    <property type="molecule type" value="Genomic_DNA"/>
</dbReference>
<protein>
    <submittedName>
        <fullName evidence="1">Uncharacterized protein</fullName>
    </submittedName>
</protein>
<keyword evidence="2" id="KW-1185">Reference proteome</keyword>
<accession>A0A5B7H064</accession>
<proteinExistence type="predicted"/>
<name>A0A5B7H064_PORTR</name>
<organism evidence="1 2">
    <name type="scientific">Portunus trituberculatus</name>
    <name type="common">Swimming crab</name>
    <name type="synonym">Neptunus trituberculatus</name>
    <dbReference type="NCBI Taxonomy" id="210409"/>
    <lineage>
        <taxon>Eukaryota</taxon>
        <taxon>Metazoa</taxon>
        <taxon>Ecdysozoa</taxon>
        <taxon>Arthropoda</taxon>
        <taxon>Crustacea</taxon>
        <taxon>Multicrustacea</taxon>
        <taxon>Malacostraca</taxon>
        <taxon>Eumalacostraca</taxon>
        <taxon>Eucarida</taxon>
        <taxon>Decapoda</taxon>
        <taxon>Pleocyemata</taxon>
        <taxon>Brachyura</taxon>
        <taxon>Eubrachyura</taxon>
        <taxon>Portunoidea</taxon>
        <taxon>Portunidae</taxon>
        <taxon>Portuninae</taxon>
        <taxon>Portunus</taxon>
    </lineage>
</organism>
<sequence>MNMKMCHGTQGFKLASLSIIVISCVKSLNISRKRQRRKQQCLCNHKLLNFLLSCA</sequence>